<accession>A0A1I1BHP0</accession>
<dbReference type="AlphaFoldDB" id="A0A1I1BHP0"/>
<sequence length="86" mass="8656">MSNVEAFANQNADGVLNPLQVTSAVGPVLATPAYAGYAAGAGVVFTLGLISDAVEDHHADEVSPTGPVPSYGSVDELLGMRVASIN</sequence>
<dbReference type="STRING" id="490629.SAMN05216266_11383"/>
<dbReference type="EMBL" id="FOKG01000013">
    <property type="protein sequence ID" value="SFB48010.1"/>
    <property type="molecule type" value="Genomic_DNA"/>
</dbReference>
<reference evidence="2" key="1">
    <citation type="submission" date="2016-10" db="EMBL/GenBank/DDBJ databases">
        <authorList>
            <person name="Varghese N."/>
            <person name="Submissions S."/>
        </authorList>
    </citation>
    <scope>NUCLEOTIDE SEQUENCE [LARGE SCALE GENOMIC DNA]</scope>
    <source>
        <strain evidence="2">CGMCC 4.3568</strain>
    </source>
</reference>
<evidence type="ECO:0000313" key="1">
    <source>
        <dbReference type="EMBL" id="SFB48010.1"/>
    </source>
</evidence>
<dbReference type="RefSeq" id="WP_091675007.1">
    <property type="nucleotide sequence ID" value="NZ_FOKG01000013.1"/>
</dbReference>
<organism evidence="1 2">
    <name type="scientific">Amycolatopsis marina</name>
    <dbReference type="NCBI Taxonomy" id="490629"/>
    <lineage>
        <taxon>Bacteria</taxon>
        <taxon>Bacillati</taxon>
        <taxon>Actinomycetota</taxon>
        <taxon>Actinomycetes</taxon>
        <taxon>Pseudonocardiales</taxon>
        <taxon>Pseudonocardiaceae</taxon>
        <taxon>Amycolatopsis</taxon>
    </lineage>
</organism>
<dbReference type="OrthoDB" id="3628532at2"/>
<protein>
    <submittedName>
        <fullName evidence="1">Uncharacterized protein</fullName>
    </submittedName>
</protein>
<proteinExistence type="predicted"/>
<evidence type="ECO:0000313" key="2">
    <source>
        <dbReference type="Proteomes" id="UP000243799"/>
    </source>
</evidence>
<gene>
    <name evidence="1" type="ORF">SAMN05216266_11383</name>
</gene>
<keyword evidence="2" id="KW-1185">Reference proteome</keyword>
<name>A0A1I1BHP0_9PSEU</name>
<dbReference type="Proteomes" id="UP000243799">
    <property type="component" value="Unassembled WGS sequence"/>
</dbReference>